<keyword evidence="3" id="KW-0444">Lipid biosynthesis</keyword>
<dbReference type="InterPro" id="IPR041431">
    <property type="entry name" value="Mvd1_C"/>
</dbReference>
<dbReference type="GO" id="GO:0005524">
    <property type="term" value="F:ATP binding"/>
    <property type="evidence" value="ECO:0007669"/>
    <property type="project" value="UniProtKB-KW"/>
</dbReference>
<protein>
    <recommendedName>
        <fullName evidence="2">diphosphomevalonate decarboxylase</fullName>
        <ecNumber evidence="2">4.1.1.33</ecNumber>
    </recommendedName>
</protein>
<reference evidence="11" key="1">
    <citation type="submission" date="2017-09" db="EMBL/GenBank/DDBJ databases">
        <title>Depth-based differentiation of microbial function through sediment-hosted aquifers and enrichment of novel symbionts in the deep terrestrial subsurface.</title>
        <authorList>
            <person name="Probst A.J."/>
            <person name="Ladd B."/>
            <person name="Jarett J.K."/>
            <person name="Geller-Mcgrath D.E."/>
            <person name="Sieber C.M.K."/>
            <person name="Emerson J.B."/>
            <person name="Anantharaman K."/>
            <person name="Thomas B.C."/>
            <person name="Malmstrom R."/>
            <person name="Stieglmeier M."/>
            <person name="Klingl A."/>
            <person name="Woyke T."/>
            <person name="Ryan C.M."/>
            <person name="Banfield J.F."/>
        </authorList>
    </citation>
    <scope>NUCLEOTIDE SEQUENCE [LARGE SCALE GENOMIC DNA]</scope>
</reference>
<evidence type="ECO:0000259" key="9">
    <source>
        <dbReference type="Pfam" id="PF22700"/>
    </source>
</evidence>
<dbReference type="PIRSF" id="PIRSF015950">
    <property type="entry name" value="Mev_P_decrbx"/>
    <property type="match status" value="1"/>
</dbReference>
<feature type="domain" description="Diphosphomevalonate decarboxylase-like N-terminal" evidence="9">
    <location>
        <begin position="7"/>
        <end position="161"/>
    </location>
</feature>
<evidence type="ECO:0000256" key="7">
    <source>
        <dbReference type="ARBA" id="ARBA00023239"/>
    </source>
</evidence>
<dbReference type="EC" id="4.1.1.33" evidence="2"/>
<dbReference type="Proteomes" id="UP000229401">
    <property type="component" value="Unassembled WGS sequence"/>
</dbReference>
<sequence length="325" mass="36369">MKATAIAHSNIAFIKYWGRKDEILRLPVNGSLSMNLSNLTTITTVEFNERLRKDVVTIKDGNNKKDPLRVITHLNRVRDLAGLSLRVKVVTQNSFPSSTGLSSSASGFAALTLAAVQAIGLHLSEKELSILSRQGSGSACRSIPNGFTEWVDGNTSQTSYAVSLYPPEYWDIVDVVVIVSNEKKVIPTSEGQKSAQSSSFYSKRISLINKKIKQCKKYLNKKDFVRFGSLIEKEALEMHAIMLTSSPPLIYWLPTTVLLMKKVMEWRGEGLLCYFTINTGQDIHIICQQKDTKFVVQKLQTIKEIKKIIINNPAKGAYLTENHLF</sequence>
<evidence type="ECO:0000256" key="4">
    <source>
        <dbReference type="ARBA" id="ARBA00022741"/>
    </source>
</evidence>
<feature type="domain" description="Mvd1 C-terminal" evidence="8">
    <location>
        <begin position="175"/>
        <end position="304"/>
    </location>
</feature>
<dbReference type="PANTHER" id="PTHR10977:SF3">
    <property type="entry name" value="DIPHOSPHOMEVALONATE DECARBOXYLASE"/>
    <property type="match status" value="1"/>
</dbReference>
<dbReference type="SUPFAM" id="SSF54211">
    <property type="entry name" value="Ribosomal protein S5 domain 2-like"/>
    <property type="match status" value="1"/>
</dbReference>
<dbReference type="InterPro" id="IPR029765">
    <property type="entry name" value="Mev_diP_decarb"/>
</dbReference>
<gene>
    <name evidence="10" type="primary">mvaD</name>
    <name evidence="10" type="ORF">COY87_01180</name>
</gene>
<dbReference type="PANTHER" id="PTHR10977">
    <property type="entry name" value="DIPHOSPHOMEVALONATE DECARBOXYLASE"/>
    <property type="match status" value="1"/>
</dbReference>
<keyword evidence="6" id="KW-0443">Lipid metabolism</keyword>
<evidence type="ECO:0000256" key="3">
    <source>
        <dbReference type="ARBA" id="ARBA00022516"/>
    </source>
</evidence>
<dbReference type="AlphaFoldDB" id="A0A2M7QKC0"/>
<dbReference type="FunFam" id="3.30.230.10:FF:000072">
    <property type="entry name" value="Diphosphomevalonate decarboxylase"/>
    <property type="match status" value="1"/>
</dbReference>
<dbReference type="GO" id="GO:0005829">
    <property type="term" value="C:cytosol"/>
    <property type="evidence" value="ECO:0007669"/>
    <property type="project" value="InterPro"/>
</dbReference>
<evidence type="ECO:0000256" key="5">
    <source>
        <dbReference type="ARBA" id="ARBA00022840"/>
    </source>
</evidence>
<dbReference type="InterPro" id="IPR053859">
    <property type="entry name" value="MVD-like_N"/>
</dbReference>
<evidence type="ECO:0000256" key="6">
    <source>
        <dbReference type="ARBA" id="ARBA00023098"/>
    </source>
</evidence>
<keyword evidence="5" id="KW-0067">ATP-binding</keyword>
<dbReference type="GO" id="GO:0019287">
    <property type="term" value="P:isopentenyl diphosphate biosynthetic process, mevalonate pathway"/>
    <property type="evidence" value="ECO:0007669"/>
    <property type="project" value="InterPro"/>
</dbReference>
<evidence type="ECO:0000313" key="11">
    <source>
        <dbReference type="Proteomes" id="UP000229401"/>
    </source>
</evidence>
<dbReference type="InterPro" id="IPR036554">
    <property type="entry name" value="GHMP_kinase_C_sf"/>
</dbReference>
<evidence type="ECO:0000256" key="2">
    <source>
        <dbReference type="ARBA" id="ARBA00012296"/>
    </source>
</evidence>
<dbReference type="Gene3D" id="3.30.230.10">
    <property type="match status" value="1"/>
</dbReference>
<dbReference type="Pfam" id="PF22700">
    <property type="entry name" value="MVD-like_N"/>
    <property type="match status" value="1"/>
</dbReference>
<organism evidence="10 11">
    <name type="scientific">Candidatus Roizmanbacteria bacterium CG_4_10_14_0_8_um_filter_33_9</name>
    <dbReference type="NCBI Taxonomy" id="1974826"/>
    <lineage>
        <taxon>Bacteria</taxon>
        <taxon>Candidatus Roizmaniibacteriota</taxon>
    </lineage>
</organism>
<accession>A0A2M7QKC0</accession>
<dbReference type="NCBIfam" id="TIGR01240">
    <property type="entry name" value="mevDPdecarb"/>
    <property type="match status" value="1"/>
</dbReference>
<comment type="caution">
    <text evidence="10">The sequence shown here is derived from an EMBL/GenBank/DDBJ whole genome shotgun (WGS) entry which is preliminary data.</text>
</comment>
<dbReference type="SUPFAM" id="SSF55060">
    <property type="entry name" value="GHMP Kinase, C-terminal domain"/>
    <property type="match status" value="1"/>
</dbReference>
<dbReference type="InterPro" id="IPR005935">
    <property type="entry name" value="Mev_decarb"/>
</dbReference>
<evidence type="ECO:0000313" key="10">
    <source>
        <dbReference type="EMBL" id="PIY72396.1"/>
    </source>
</evidence>
<name>A0A2M7QKC0_9BACT</name>
<dbReference type="EMBL" id="PFLI01000045">
    <property type="protein sequence ID" value="PIY72396.1"/>
    <property type="molecule type" value="Genomic_DNA"/>
</dbReference>
<comment type="similarity">
    <text evidence="1">Belongs to the diphosphomevalonate decarboxylase family.</text>
</comment>
<dbReference type="Gene3D" id="3.30.70.890">
    <property type="entry name" value="GHMP kinase, C-terminal domain"/>
    <property type="match status" value="1"/>
</dbReference>
<dbReference type="InterPro" id="IPR020568">
    <property type="entry name" value="Ribosomal_Su5_D2-typ_SF"/>
</dbReference>
<dbReference type="Pfam" id="PF18376">
    <property type="entry name" value="MDD_C"/>
    <property type="match status" value="1"/>
</dbReference>
<evidence type="ECO:0000259" key="8">
    <source>
        <dbReference type="Pfam" id="PF18376"/>
    </source>
</evidence>
<evidence type="ECO:0000256" key="1">
    <source>
        <dbReference type="ARBA" id="ARBA00008831"/>
    </source>
</evidence>
<keyword evidence="7" id="KW-0456">Lyase</keyword>
<keyword evidence="4" id="KW-0547">Nucleotide-binding</keyword>
<proteinExistence type="inferred from homology"/>
<dbReference type="InterPro" id="IPR014721">
    <property type="entry name" value="Ribsml_uS5_D2-typ_fold_subgr"/>
</dbReference>
<dbReference type="GO" id="GO:0004163">
    <property type="term" value="F:diphosphomevalonate decarboxylase activity"/>
    <property type="evidence" value="ECO:0007669"/>
    <property type="project" value="UniProtKB-EC"/>
</dbReference>